<dbReference type="InterPro" id="IPR036397">
    <property type="entry name" value="RNaseH_sf"/>
</dbReference>
<comment type="similarity">
    <text evidence="1">Belongs to the beta type-B retroviral polymerase family. HERV class-II K(HML-2) pol subfamily.</text>
</comment>
<dbReference type="EC" id="3.1.26.4" evidence="2"/>
<dbReference type="InterPro" id="IPR000477">
    <property type="entry name" value="RT_dom"/>
</dbReference>
<evidence type="ECO:0000256" key="2">
    <source>
        <dbReference type="ARBA" id="ARBA00012180"/>
    </source>
</evidence>
<dbReference type="InterPro" id="IPR043502">
    <property type="entry name" value="DNA/RNA_pol_sf"/>
</dbReference>
<sequence length="514" mass="58929">MESVRSATHIIHQDALMCTIDLKDAYYHIPIHHFSQRFLRFSVLSPEGATLHFQFCALPFGISSAPRTFTKVMAEVVASLRLQDVLIVPYLDDLLIVGQDRGSLLFSRDLTLETLKRLGWIVNYQKSELSPATVRKFLGVNLNSVYQMSFLPQDKGDHIKDLITRFRRKSVISIREAMKILGSLTACISSVAWCQAHSRILQGWILRSWNRKQEDLDRKIPIPPAVKEDLLWWLEDGNLRKGIFWSNSPYIPIQTDASQRGWGAVMPQQFSQGTWTEEITRRSSNFRELQAVWEALSANTPLLAHQHLLILSDNTTTVSYIKRQGGTRSPLLSTLARKIFSWAEQHTLSISATHLKGTENSRADFLSRRKILPNEWSLKEEIFQGLTSLWGYPLVDLFATRENTKCLHYFSLEKGENRERLDAFSHSWDIPLVYAFPPIPLIARVLRKISQENTRAIFICPNWPKKSWYPLLKKMSPENPVILPPSEDLLHQGPIHHPNPGKLQLSAWILNPAS</sequence>
<dbReference type="Gene3D" id="3.30.420.10">
    <property type="entry name" value="Ribonuclease H-like superfamily/Ribonuclease H"/>
    <property type="match status" value="1"/>
</dbReference>
<accession>A0AAV6YTY2</accession>
<dbReference type="AlphaFoldDB" id="A0AAV6YTY2"/>
<organism evidence="4 5">
    <name type="scientific">Engystomops pustulosus</name>
    <name type="common">Tungara frog</name>
    <name type="synonym">Physalaemus pustulosus</name>
    <dbReference type="NCBI Taxonomy" id="76066"/>
    <lineage>
        <taxon>Eukaryota</taxon>
        <taxon>Metazoa</taxon>
        <taxon>Chordata</taxon>
        <taxon>Craniata</taxon>
        <taxon>Vertebrata</taxon>
        <taxon>Euteleostomi</taxon>
        <taxon>Amphibia</taxon>
        <taxon>Batrachia</taxon>
        <taxon>Anura</taxon>
        <taxon>Neobatrachia</taxon>
        <taxon>Hyloidea</taxon>
        <taxon>Leptodactylidae</taxon>
        <taxon>Leiuperinae</taxon>
        <taxon>Engystomops</taxon>
    </lineage>
</organism>
<dbReference type="InterPro" id="IPR043128">
    <property type="entry name" value="Rev_trsase/Diguanyl_cyclase"/>
</dbReference>
<reference evidence="4" key="1">
    <citation type="thesis" date="2020" institute="ProQuest LLC" country="789 East Eisenhower Parkway, Ann Arbor, MI, USA">
        <title>Comparative Genomics and Chromosome Evolution.</title>
        <authorList>
            <person name="Mudd A.B."/>
        </authorList>
    </citation>
    <scope>NUCLEOTIDE SEQUENCE</scope>
    <source>
        <strain evidence="4">237g6f4</strain>
        <tissue evidence="4">Blood</tissue>
    </source>
</reference>
<dbReference type="Gene3D" id="3.10.10.10">
    <property type="entry name" value="HIV Type 1 Reverse Transcriptase, subunit A, domain 1"/>
    <property type="match status" value="1"/>
</dbReference>
<proteinExistence type="inferred from homology"/>
<evidence type="ECO:0000313" key="5">
    <source>
        <dbReference type="Proteomes" id="UP000824782"/>
    </source>
</evidence>
<feature type="domain" description="Reverse transcriptase" evidence="3">
    <location>
        <begin position="1"/>
        <end position="142"/>
    </location>
</feature>
<dbReference type="PROSITE" id="PS50878">
    <property type="entry name" value="RT_POL"/>
    <property type="match status" value="1"/>
</dbReference>
<dbReference type="Gene3D" id="3.30.70.270">
    <property type="match status" value="1"/>
</dbReference>
<dbReference type="InterPro" id="IPR052055">
    <property type="entry name" value="Hepadnavirus_pol/RT"/>
</dbReference>
<dbReference type="GO" id="GO:0003676">
    <property type="term" value="F:nucleic acid binding"/>
    <property type="evidence" value="ECO:0007669"/>
    <property type="project" value="InterPro"/>
</dbReference>
<comment type="caution">
    <text evidence="4">The sequence shown here is derived from an EMBL/GenBank/DDBJ whole genome shotgun (WGS) entry which is preliminary data.</text>
</comment>
<protein>
    <recommendedName>
        <fullName evidence="2">ribonuclease H</fullName>
        <ecNumber evidence="2">3.1.26.4</ecNumber>
    </recommendedName>
</protein>
<dbReference type="CDD" id="cd09275">
    <property type="entry name" value="RNase_HI_RT_DIRS1"/>
    <property type="match status" value="1"/>
</dbReference>
<name>A0AAV6YTY2_ENGPU</name>
<dbReference type="GO" id="GO:0006259">
    <property type="term" value="P:DNA metabolic process"/>
    <property type="evidence" value="ECO:0007669"/>
    <property type="project" value="UniProtKB-ARBA"/>
</dbReference>
<dbReference type="SUPFAM" id="SSF56672">
    <property type="entry name" value="DNA/RNA polymerases"/>
    <property type="match status" value="1"/>
</dbReference>
<dbReference type="CDD" id="cd03714">
    <property type="entry name" value="RT_DIRS1"/>
    <property type="match status" value="1"/>
</dbReference>
<dbReference type="PANTHER" id="PTHR33050">
    <property type="entry name" value="REVERSE TRANSCRIPTASE DOMAIN-CONTAINING PROTEIN"/>
    <property type="match status" value="1"/>
</dbReference>
<evidence type="ECO:0000313" key="4">
    <source>
        <dbReference type="EMBL" id="KAG8537238.1"/>
    </source>
</evidence>
<dbReference type="EMBL" id="WNYA01032192">
    <property type="protein sequence ID" value="KAG8537238.1"/>
    <property type="molecule type" value="Genomic_DNA"/>
</dbReference>
<evidence type="ECO:0000256" key="1">
    <source>
        <dbReference type="ARBA" id="ARBA00010879"/>
    </source>
</evidence>
<gene>
    <name evidence="4" type="ORF">GDO81_024849</name>
</gene>
<evidence type="ECO:0000259" key="3">
    <source>
        <dbReference type="PROSITE" id="PS50878"/>
    </source>
</evidence>
<keyword evidence="5" id="KW-1185">Reference proteome</keyword>
<dbReference type="Pfam" id="PF00078">
    <property type="entry name" value="RVT_1"/>
    <property type="match status" value="1"/>
</dbReference>
<dbReference type="PANTHER" id="PTHR33050:SF7">
    <property type="entry name" value="RIBONUCLEASE H"/>
    <property type="match status" value="1"/>
</dbReference>
<dbReference type="Proteomes" id="UP000824782">
    <property type="component" value="Unassembled WGS sequence"/>
</dbReference>
<dbReference type="GO" id="GO:0004523">
    <property type="term" value="F:RNA-DNA hybrid ribonuclease activity"/>
    <property type="evidence" value="ECO:0007669"/>
    <property type="project" value="UniProtKB-EC"/>
</dbReference>